<evidence type="ECO:0000313" key="1">
    <source>
        <dbReference type="EMBL" id="SDO73023.1"/>
    </source>
</evidence>
<organism evidence="1 2">
    <name type="scientific">Halomonas shengliensis</name>
    <dbReference type="NCBI Taxonomy" id="419597"/>
    <lineage>
        <taxon>Bacteria</taxon>
        <taxon>Pseudomonadati</taxon>
        <taxon>Pseudomonadota</taxon>
        <taxon>Gammaproteobacteria</taxon>
        <taxon>Oceanospirillales</taxon>
        <taxon>Halomonadaceae</taxon>
        <taxon>Halomonas</taxon>
    </lineage>
</organism>
<dbReference type="AlphaFoldDB" id="A0A1H0LY65"/>
<dbReference type="RefSeq" id="WP_089680396.1">
    <property type="nucleotide sequence ID" value="NZ_FNIV01000010.1"/>
</dbReference>
<dbReference type="Proteomes" id="UP000199075">
    <property type="component" value="Unassembled WGS sequence"/>
</dbReference>
<proteinExistence type="predicted"/>
<keyword evidence="2" id="KW-1185">Reference proteome</keyword>
<dbReference type="EMBL" id="FNIV01000010">
    <property type="protein sequence ID" value="SDO73023.1"/>
    <property type="molecule type" value="Genomic_DNA"/>
</dbReference>
<sequence>MSDWKLYTDAALTTEFNGTLTTVHKTDFSDNPQDFVLYFGNVAGDPGDNQVLELVESTAPGTNYLALSIVDASPGSGHEASEITLAKTAAGLDTATAGASLDLGEDDASIGVIRLLSGVSAAQEVHIRIENAVGQEGTSTELSSAMVEVISRTASTA</sequence>
<reference evidence="2" key="1">
    <citation type="submission" date="2016-10" db="EMBL/GenBank/DDBJ databases">
        <authorList>
            <person name="Varghese N."/>
            <person name="Submissions S."/>
        </authorList>
    </citation>
    <scope>NUCLEOTIDE SEQUENCE [LARGE SCALE GENOMIC DNA]</scope>
    <source>
        <strain evidence="2">CGMCC 1.6444</strain>
    </source>
</reference>
<dbReference type="STRING" id="419597.SAMN04487957_110149"/>
<evidence type="ECO:0000313" key="2">
    <source>
        <dbReference type="Proteomes" id="UP000199075"/>
    </source>
</evidence>
<name>A0A1H0LY65_9GAMM</name>
<accession>A0A1H0LY65</accession>
<gene>
    <name evidence="1" type="ORF">SAMN04487957_110149</name>
</gene>
<dbReference type="OrthoDB" id="6198756at2"/>
<protein>
    <submittedName>
        <fullName evidence="1">Uncharacterized protein</fullName>
    </submittedName>
</protein>